<dbReference type="EMBL" id="JACHGK010000002">
    <property type="protein sequence ID" value="MBB6444092.1"/>
    <property type="molecule type" value="Genomic_DNA"/>
</dbReference>
<accession>A0A7X0HQW1</accession>
<dbReference type="Proteomes" id="UP000531594">
    <property type="component" value="Unassembled WGS sequence"/>
</dbReference>
<dbReference type="AlphaFoldDB" id="A0A7X0HQW1"/>
<gene>
    <name evidence="1" type="ORF">HNR53_000700</name>
</gene>
<evidence type="ECO:0000313" key="1">
    <source>
        <dbReference type="EMBL" id="MBB6444092.1"/>
    </source>
</evidence>
<keyword evidence="2" id="KW-1185">Reference proteome</keyword>
<reference evidence="1 2" key="1">
    <citation type="submission" date="2020-08" db="EMBL/GenBank/DDBJ databases">
        <title>Genomic Encyclopedia of Type Strains, Phase IV (KMG-IV): sequencing the most valuable type-strain genomes for metagenomic binning, comparative biology and taxonomic classification.</title>
        <authorList>
            <person name="Goeker M."/>
        </authorList>
    </citation>
    <scope>NUCLEOTIDE SEQUENCE [LARGE SCALE GENOMIC DNA]</scope>
    <source>
        <strain evidence="1 2">DSM 5391</strain>
    </source>
</reference>
<protein>
    <submittedName>
        <fullName evidence="1">Uncharacterized protein</fullName>
    </submittedName>
</protein>
<sequence>MQKNNVLQLQKFKIERFYQQKNSLVNQLQDFISERLSSSHYQQIKFEFKNRAKLKSAEELSLLFDFWLYFFYRYENGLRGIEWFLAEKGQRLSDEELVMVKRWIGLKPKLVQAIDKTDSEILFLDFFTKEKIPVSNYQENIPFFTPWDSTLALLEPFDHIYYFNGVRRMASPKGYHHATMLAQRLMRETGLTHEEVLVEYYPELLHALQDDNEKEDVGEKEFIQYNYKFRLLDKRIGENFLYNEEYLTIEAWEDACKKFVWLDDLHIYKDSELDGDIQFGEVLASLELRDQTLTFIST</sequence>
<name>A0A7X0HQW1_9BACI</name>
<organism evidence="1 2">
    <name type="scientific">Bacillus benzoevorans</name>
    <dbReference type="NCBI Taxonomy" id="1456"/>
    <lineage>
        <taxon>Bacteria</taxon>
        <taxon>Bacillati</taxon>
        <taxon>Bacillota</taxon>
        <taxon>Bacilli</taxon>
        <taxon>Bacillales</taxon>
        <taxon>Bacillaceae</taxon>
        <taxon>Bacillus</taxon>
    </lineage>
</organism>
<evidence type="ECO:0000313" key="2">
    <source>
        <dbReference type="Proteomes" id="UP000531594"/>
    </source>
</evidence>
<proteinExistence type="predicted"/>
<comment type="caution">
    <text evidence="1">The sequence shown here is derived from an EMBL/GenBank/DDBJ whole genome shotgun (WGS) entry which is preliminary data.</text>
</comment>